<feature type="region of interest" description="Disordered" evidence="5">
    <location>
        <begin position="68"/>
        <end position="100"/>
    </location>
</feature>
<dbReference type="InterPro" id="IPR011598">
    <property type="entry name" value="bHLH_dom"/>
</dbReference>
<dbReference type="FunFam" id="4.10.280.10:FF:000004">
    <property type="entry name" value="Basic helix-loop-helix transcription factor"/>
    <property type="match status" value="1"/>
</dbReference>
<evidence type="ECO:0000256" key="1">
    <source>
        <dbReference type="ARBA" id="ARBA00004123"/>
    </source>
</evidence>
<evidence type="ECO:0000256" key="2">
    <source>
        <dbReference type="ARBA" id="ARBA00023015"/>
    </source>
</evidence>
<feature type="compositionally biased region" description="Low complexity" evidence="5">
    <location>
        <begin position="557"/>
        <end position="568"/>
    </location>
</feature>
<keyword evidence="8" id="KW-1185">Reference proteome</keyword>
<evidence type="ECO:0000256" key="5">
    <source>
        <dbReference type="SAM" id="MobiDB-lite"/>
    </source>
</evidence>
<keyword evidence="4" id="KW-0539">Nucleus</keyword>
<dbReference type="GO" id="GO:0005634">
    <property type="term" value="C:nucleus"/>
    <property type="evidence" value="ECO:0007669"/>
    <property type="project" value="UniProtKB-SubCell"/>
</dbReference>
<dbReference type="SUPFAM" id="SSF47459">
    <property type="entry name" value="HLH, helix-loop-helix DNA-binding domain"/>
    <property type="match status" value="1"/>
</dbReference>
<dbReference type="InterPro" id="IPR047265">
    <property type="entry name" value="PIF1-like_bHLH"/>
</dbReference>
<feature type="compositionally biased region" description="Basic and acidic residues" evidence="5">
    <location>
        <begin position="322"/>
        <end position="337"/>
    </location>
</feature>
<evidence type="ECO:0000256" key="3">
    <source>
        <dbReference type="ARBA" id="ARBA00023163"/>
    </source>
</evidence>
<dbReference type="Pfam" id="PF00010">
    <property type="entry name" value="HLH"/>
    <property type="match status" value="1"/>
</dbReference>
<dbReference type="InterPro" id="IPR036638">
    <property type="entry name" value="HLH_DNA-bd_sf"/>
</dbReference>
<dbReference type="InterPro" id="IPR044273">
    <property type="entry name" value="PIF3-like"/>
</dbReference>
<evidence type="ECO:0000259" key="6">
    <source>
        <dbReference type="PROSITE" id="PS50888"/>
    </source>
</evidence>
<dbReference type="EMBL" id="BPVZ01000178">
    <property type="protein sequence ID" value="GKV44246.1"/>
    <property type="molecule type" value="Genomic_DNA"/>
</dbReference>
<dbReference type="SMART" id="SM00353">
    <property type="entry name" value="HLH"/>
    <property type="match status" value="1"/>
</dbReference>
<feature type="region of interest" description="Disordered" evidence="5">
    <location>
        <begin position="205"/>
        <end position="240"/>
    </location>
</feature>
<keyword evidence="2" id="KW-0805">Transcription regulation</keyword>
<dbReference type="Proteomes" id="UP001054252">
    <property type="component" value="Unassembled WGS sequence"/>
</dbReference>
<feature type="compositionally biased region" description="Polar residues" evidence="5">
    <location>
        <begin position="312"/>
        <end position="321"/>
    </location>
</feature>
<evidence type="ECO:0000313" key="7">
    <source>
        <dbReference type="EMBL" id="GKV44246.1"/>
    </source>
</evidence>
<evidence type="ECO:0000313" key="8">
    <source>
        <dbReference type="Proteomes" id="UP001054252"/>
    </source>
</evidence>
<dbReference type="PROSITE" id="PS50888">
    <property type="entry name" value="BHLH"/>
    <property type="match status" value="1"/>
</dbReference>
<comment type="subcellular location">
    <subcellularLocation>
        <location evidence="1">Nucleus</location>
    </subcellularLocation>
</comment>
<evidence type="ECO:0000256" key="4">
    <source>
        <dbReference type="ARBA" id="ARBA00023242"/>
    </source>
</evidence>
<protein>
    <recommendedName>
        <fullName evidence="6">BHLH domain-containing protein</fullName>
    </recommendedName>
</protein>
<feature type="region of interest" description="Disordered" evidence="5">
    <location>
        <begin position="542"/>
        <end position="572"/>
    </location>
</feature>
<feature type="domain" description="BHLH" evidence="6">
    <location>
        <begin position="371"/>
        <end position="420"/>
    </location>
</feature>
<feature type="region of interest" description="Disordered" evidence="5">
    <location>
        <begin position="312"/>
        <end position="384"/>
    </location>
</feature>
<feature type="compositionally biased region" description="Polar residues" evidence="5">
    <location>
        <begin position="211"/>
        <end position="234"/>
    </location>
</feature>
<organism evidence="7 8">
    <name type="scientific">Rubroshorea leprosula</name>
    <dbReference type="NCBI Taxonomy" id="152421"/>
    <lineage>
        <taxon>Eukaryota</taxon>
        <taxon>Viridiplantae</taxon>
        <taxon>Streptophyta</taxon>
        <taxon>Embryophyta</taxon>
        <taxon>Tracheophyta</taxon>
        <taxon>Spermatophyta</taxon>
        <taxon>Magnoliopsida</taxon>
        <taxon>eudicotyledons</taxon>
        <taxon>Gunneridae</taxon>
        <taxon>Pentapetalae</taxon>
        <taxon>rosids</taxon>
        <taxon>malvids</taxon>
        <taxon>Malvales</taxon>
        <taxon>Dipterocarpaceae</taxon>
        <taxon>Rubroshorea</taxon>
    </lineage>
</organism>
<keyword evidence="3" id="KW-0804">Transcription</keyword>
<dbReference type="AlphaFoldDB" id="A0AAV5M5T5"/>
<reference evidence="7 8" key="1">
    <citation type="journal article" date="2021" name="Commun. Biol.">
        <title>The genome of Shorea leprosula (Dipterocarpaceae) highlights the ecological relevance of drought in aseasonal tropical rainforests.</title>
        <authorList>
            <person name="Ng K.K.S."/>
            <person name="Kobayashi M.J."/>
            <person name="Fawcett J.A."/>
            <person name="Hatakeyama M."/>
            <person name="Paape T."/>
            <person name="Ng C.H."/>
            <person name="Ang C.C."/>
            <person name="Tnah L.H."/>
            <person name="Lee C.T."/>
            <person name="Nishiyama T."/>
            <person name="Sese J."/>
            <person name="O'Brien M.J."/>
            <person name="Copetti D."/>
            <person name="Mohd Noor M.I."/>
            <person name="Ong R.C."/>
            <person name="Putra M."/>
            <person name="Sireger I.Z."/>
            <person name="Indrioko S."/>
            <person name="Kosugi Y."/>
            <person name="Izuno A."/>
            <person name="Isagi Y."/>
            <person name="Lee S.L."/>
            <person name="Shimizu K.K."/>
        </authorList>
    </citation>
    <scope>NUCLEOTIDE SEQUENCE [LARGE SCALE GENOMIC DNA]</scope>
    <source>
        <strain evidence="7">214</strain>
    </source>
</reference>
<dbReference type="GO" id="GO:0003700">
    <property type="term" value="F:DNA-binding transcription factor activity"/>
    <property type="evidence" value="ECO:0007669"/>
    <property type="project" value="InterPro"/>
</dbReference>
<proteinExistence type="predicted"/>
<dbReference type="Gene3D" id="4.10.280.10">
    <property type="entry name" value="Helix-loop-helix DNA-binding domain"/>
    <property type="match status" value="1"/>
</dbReference>
<dbReference type="PANTHER" id="PTHR46807">
    <property type="entry name" value="TRANSCRIPTION FACTOR PIF3"/>
    <property type="match status" value="1"/>
</dbReference>
<dbReference type="PANTHER" id="PTHR46807:SF1">
    <property type="entry name" value="TRANSCRIPTION FACTOR PIF3"/>
    <property type="match status" value="1"/>
</dbReference>
<dbReference type="GO" id="GO:0010017">
    <property type="term" value="P:red or far-red light signaling pathway"/>
    <property type="evidence" value="ECO:0007669"/>
    <property type="project" value="UniProtKB-ARBA"/>
</dbReference>
<dbReference type="CDD" id="cd11445">
    <property type="entry name" value="bHLH_AtPIF_like"/>
    <property type="match status" value="1"/>
</dbReference>
<gene>
    <name evidence="7" type="ORF">SLEP1_g51443</name>
</gene>
<feature type="compositionally biased region" description="Polar residues" evidence="5">
    <location>
        <begin position="611"/>
        <end position="630"/>
    </location>
</feature>
<comment type="caution">
    <text evidence="7">The sequence shown here is derived from an EMBL/GenBank/DDBJ whole genome shotgun (WGS) entry which is preliminary data.</text>
</comment>
<name>A0AAV5M5T5_9ROSI</name>
<feature type="compositionally biased region" description="Polar residues" evidence="5">
    <location>
        <begin position="592"/>
        <end position="603"/>
    </location>
</feature>
<sequence length="637" mass="67317">MLNEIPISVPSGELGLSQDDDMVPWLNYPIDQSLQDEYYSDFLPEISGVAVNQPSTLDNFASFDRRNSGNLSIRDSQSRSVHDVSSFEQGNMPKVSEPADAKAVRNRGSTSQFNSLSSGSSPYVKSRVVNRISDSMGIASTQHGVCGDSIGVPTSVDGFPITKMQKQDSLPPSSSSGLINFSHFLRPAAIVKASLQNIGATVNVEKKGSNDKGSAANSRNPAESESTLINSNSGLGKEKCSHCQPTIVSSKVNVKGSEARPAEETLAAEPPPAVRQDDALRTEGNHTQLIGEGASGGLPDCEKAVESIAASSSVCSGNSAERASDDSPHNLKRKQCDNEESGCPTEDAEEESVEVKKAAPVRPGTGSKRSRAAEVHNLSERRRRDRINEKMRALQELIPNCNKVDKASMLDEAIEYLKTLQLQVQIMSMGAGLYMPQMMLPTGLQHMHVAHMAHYSPMGVGMGMAIGYGMGLPDMNGGSSACPLVQVPPMHGASFPSPQMSGLSALQGMAGLNLQPFGLPGQGLPMSMACAPLIPISGGPPLKPAMGLNSSGMPGPSDNMDSNMASSSKDPMQKINSQAIQNTGASSFMNQALSQRQSINKSFEQPAAVQDSRQASEVTGSVAVGSSNGNEKVPDRS</sequence>
<dbReference type="GO" id="GO:0046983">
    <property type="term" value="F:protein dimerization activity"/>
    <property type="evidence" value="ECO:0007669"/>
    <property type="project" value="InterPro"/>
</dbReference>
<feature type="region of interest" description="Disordered" evidence="5">
    <location>
        <begin position="252"/>
        <end position="274"/>
    </location>
</feature>
<feature type="compositionally biased region" description="Basic and acidic residues" evidence="5">
    <location>
        <begin position="371"/>
        <end position="384"/>
    </location>
</feature>
<accession>A0AAV5M5T5</accession>
<feature type="region of interest" description="Disordered" evidence="5">
    <location>
        <begin position="592"/>
        <end position="637"/>
    </location>
</feature>